<reference evidence="7" key="1">
    <citation type="submission" date="2023-09" db="EMBL/GenBank/DDBJ databases">
        <title>Paucibacter sp. APW11 Genome sequencing and assembly.</title>
        <authorList>
            <person name="Kim I."/>
        </authorList>
    </citation>
    <scope>NUCLEOTIDE SEQUENCE</scope>
    <source>
        <strain evidence="7">APW11</strain>
    </source>
</reference>
<organism evidence="7 8">
    <name type="scientific">Roseateles aquae</name>
    <dbReference type="NCBI Taxonomy" id="3077235"/>
    <lineage>
        <taxon>Bacteria</taxon>
        <taxon>Pseudomonadati</taxon>
        <taxon>Pseudomonadota</taxon>
        <taxon>Betaproteobacteria</taxon>
        <taxon>Burkholderiales</taxon>
        <taxon>Sphaerotilaceae</taxon>
        <taxon>Roseateles</taxon>
    </lineage>
</organism>
<dbReference type="EMBL" id="JAVXZY010000004">
    <property type="protein sequence ID" value="MDT9000063.1"/>
    <property type="molecule type" value="Genomic_DNA"/>
</dbReference>
<keyword evidence="1" id="KW-0813">Transport</keyword>
<dbReference type="InterPro" id="IPR002321">
    <property type="entry name" value="Cyt_c_II"/>
</dbReference>
<keyword evidence="8" id="KW-1185">Reference proteome</keyword>
<evidence type="ECO:0000256" key="6">
    <source>
        <dbReference type="SAM" id="SignalP"/>
    </source>
</evidence>
<dbReference type="RefSeq" id="WP_315650608.1">
    <property type="nucleotide sequence ID" value="NZ_JAVXZY010000004.1"/>
</dbReference>
<evidence type="ECO:0000256" key="4">
    <source>
        <dbReference type="ARBA" id="ARBA00022982"/>
    </source>
</evidence>
<evidence type="ECO:0000313" key="7">
    <source>
        <dbReference type="EMBL" id="MDT9000063.1"/>
    </source>
</evidence>
<dbReference type="Proteomes" id="UP001246372">
    <property type="component" value="Unassembled WGS sequence"/>
</dbReference>
<dbReference type="Gene3D" id="1.20.120.10">
    <property type="entry name" value="Cytochrome c/b562"/>
    <property type="match status" value="1"/>
</dbReference>
<keyword evidence="3" id="KW-0479">Metal-binding</keyword>
<dbReference type="Pfam" id="PF01322">
    <property type="entry name" value="Cytochrom_C_2"/>
    <property type="match status" value="1"/>
</dbReference>
<proteinExistence type="predicted"/>
<keyword evidence="6" id="KW-0732">Signal</keyword>
<dbReference type="PROSITE" id="PS51257">
    <property type="entry name" value="PROKAR_LIPOPROTEIN"/>
    <property type="match status" value="1"/>
</dbReference>
<evidence type="ECO:0000256" key="2">
    <source>
        <dbReference type="ARBA" id="ARBA00022617"/>
    </source>
</evidence>
<name>A0ABU3PC13_9BURK</name>
<dbReference type="InterPro" id="IPR010980">
    <property type="entry name" value="Cyt_c/b562"/>
</dbReference>
<keyword evidence="2" id="KW-0349">Heme</keyword>
<evidence type="ECO:0000256" key="5">
    <source>
        <dbReference type="ARBA" id="ARBA00023004"/>
    </source>
</evidence>
<feature type="signal peptide" evidence="6">
    <location>
        <begin position="1"/>
        <end position="22"/>
    </location>
</feature>
<dbReference type="PIRSF" id="PIRSF000027">
    <property type="entry name" value="Cytc_c_prime"/>
    <property type="match status" value="1"/>
</dbReference>
<dbReference type="PROSITE" id="PS51009">
    <property type="entry name" value="CYTCII"/>
    <property type="match status" value="1"/>
</dbReference>
<evidence type="ECO:0000256" key="3">
    <source>
        <dbReference type="ARBA" id="ARBA00022723"/>
    </source>
</evidence>
<feature type="chain" id="PRO_5047455107" evidence="6">
    <location>
        <begin position="23"/>
        <end position="154"/>
    </location>
</feature>
<protein>
    <submittedName>
        <fullName evidence="7">Cytochrome c</fullName>
    </submittedName>
</protein>
<keyword evidence="5" id="KW-0408">Iron</keyword>
<evidence type="ECO:0000313" key="8">
    <source>
        <dbReference type="Proteomes" id="UP001246372"/>
    </source>
</evidence>
<accession>A0ABU3PC13</accession>
<sequence>MKQVLLALAATAALSCALPAHAQFQKPGDAIEYRQSGFTILATHFKRVSMMAQGKTPFDAKLAAENTAVMMAVAKLPFSAFPEGSTTGHPTAARAEIWKEADKFREASEKMISEVAKLDAAARAGNLDQIKAAVGGVGQSCKACHDSYKDKHEH</sequence>
<comment type="caution">
    <text evidence="7">The sequence shown here is derived from an EMBL/GenBank/DDBJ whole genome shotgun (WGS) entry which is preliminary data.</text>
</comment>
<dbReference type="InterPro" id="IPR012127">
    <property type="entry name" value="Cyt_c_prime"/>
</dbReference>
<gene>
    <name evidence="7" type="ORF">RQP53_12375</name>
</gene>
<dbReference type="PRINTS" id="PR00608">
    <property type="entry name" value="CYTCHROMECII"/>
</dbReference>
<dbReference type="SUPFAM" id="SSF47175">
    <property type="entry name" value="Cytochromes"/>
    <property type="match status" value="1"/>
</dbReference>
<dbReference type="InterPro" id="IPR015984">
    <property type="entry name" value="Cyt_c_prime_subgr"/>
</dbReference>
<keyword evidence="4" id="KW-0249">Electron transport</keyword>
<evidence type="ECO:0000256" key="1">
    <source>
        <dbReference type="ARBA" id="ARBA00022448"/>
    </source>
</evidence>